<comment type="caution">
    <text evidence="1">The sequence shown here is derived from an EMBL/GenBank/DDBJ whole genome shotgun (WGS) entry which is preliminary data.</text>
</comment>
<name>A0A1G1ZJZ7_9BACT</name>
<sequence length="78" mass="9197">MARWEEVIGKFGWLHVIRPDELPEKAPFQYSVPWNYKDGGNGHMYIMDALGNPLFHVYCWGEKECSELLKKLEIINRT</sequence>
<evidence type="ECO:0000313" key="2">
    <source>
        <dbReference type="Proteomes" id="UP000178517"/>
    </source>
</evidence>
<protein>
    <submittedName>
        <fullName evidence="1">Uncharacterized protein</fullName>
    </submittedName>
</protein>
<dbReference type="EMBL" id="MHJI01000031">
    <property type="protein sequence ID" value="OGY64835.1"/>
    <property type="molecule type" value="Genomic_DNA"/>
</dbReference>
<dbReference type="AlphaFoldDB" id="A0A1G1ZJZ7"/>
<evidence type="ECO:0000313" key="1">
    <source>
        <dbReference type="EMBL" id="OGY64835.1"/>
    </source>
</evidence>
<dbReference type="STRING" id="1798406.A3A04_01845"/>
<gene>
    <name evidence="1" type="ORF">A3A04_01845</name>
</gene>
<accession>A0A1G1ZJZ7</accession>
<proteinExistence type="predicted"/>
<organism evidence="1 2">
    <name type="scientific">Candidatus Harrisonbacteria bacterium RIFCSPLOWO2_01_FULL_40_28</name>
    <dbReference type="NCBI Taxonomy" id="1798406"/>
    <lineage>
        <taxon>Bacteria</taxon>
        <taxon>Candidatus Harrisoniibacteriota</taxon>
    </lineage>
</organism>
<dbReference type="Proteomes" id="UP000178517">
    <property type="component" value="Unassembled WGS sequence"/>
</dbReference>
<reference evidence="1 2" key="1">
    <citation type="journal article" date="2016" name="Nat. Commun.">
        <title>Thousands of microbial genomes shed light on interconnected biogeochemical processes in an aquifer system.</title>
        <authorList>
            <person name="Anantharaman K."/>
            <person name="Brown C.T."/>
            <person name="Hug L.A."/>
            <person name="Sharon I."/>
            <person name="Castelle C.J."/>
            <person name="Probst A.J."/>
            <person name="Thomas B.C."/>
            <person name="Singh A."/>
            <person name="Wilkins M.J."/>
            <person name="Karaoz U."/>
            <person name="Brodie E.L."/>
            <person name="Williams K.H."/>
            <person name="Hubbard S.S."/>
            <person name="Banfield J.F."/>
        </authorList>
    </citation>
    <scope>NUCLEOTIDE SEQUENCE [LARGE SCALE GENOMIC DNA]</scope>
</reference>